<dbReference type="OrthoDB" id="8954335at2759"/>
<sequence>MLRGIDEAPISSKATGCTLSSTPYEGTICDQRYTYWDTAGLNETDVGKVPDLGAVGELYRLLQKLEGGVSLLVFCMRKPKSTWSAAQKNWQLFKHIICQNKVPVVIAVTHLEQEPDMDEWWQENYRVFVNHDVIPSPGRHREYEVTDPTMEEDDGQVEHHEGVPQPDGAACITATKGKMKRGKYSLQEEYDQSCWKVKKLVYESHLATPWKVTPVEWFKKIVRWERIPCWYWPWGKWIGVVDRVAGQGVYSLMERWGLGEDDVRTIIETLQSDVAE</sequence>
<proteinExistence type="predicted"/>
<evidence type="ECO:0008006" key="3">
    <source>
        <dbReference type="Google" id="ProtNLM"/>
    </source>
</evidence>
<reference evidence="1 2" key="1">
    <citation type="journal article" date="2019" name="Nat. Ecol. Evol.">
        <title>Megaphylogeny resolves global patterns of mushroom evolution.</title>
        <authorList>
            <person name="Varga T."/>
            <person name="Krizsan K."/>
            <person name="Foldi C."/>
            <person name="Dima B."/>
            <person name="Sanchez-Garcia M."/>
            <person name="Sanchez-Ramirez S."/>
            <person name="Szollosi G.J."/>
            <person name="Szarkandi J.G."/>
            <person name="Papp V."/>
            <person name="Albert L."/>
            <person name="Andreopoulos W."/>
            <person name="Angelini C."/>
            <person name="Antonin V."/>
            <person name="Barry K.W."/>
            <person name="Bougher N.L."/>
            <person name="Buchanan P."/>
            <person name="Buyck B."/>
            <person name="Bense V."/>
            <person name="Catcheside P."/>
            <person name="Chovatia M."/>
            <person name="Cooper J."/>
            <person name="Damon W."/>
            <person name="Desjardin D."/>
            <person name="Finy P."/>
            <person name="Geml J."/>
            <person name="Haridas S."/>
            <person name="Hughes K."/>
            <person name="Justo A."/>
            <person name="Karasinski D."/>
            <person name="Kautmanova I."/>
            <person name="Kiss B."/>
            <person name="Kocsube S."/>
            <person name="Kotiranta H."/>
            <person name="LaButti K.M."/>
            <person name="Lechner B.E."/>
            <person name="Liimatainen K."/>
            <person name="Lipzen A."/>
            <person name="Lukacs Z."/>
            <person name="Mihaltcheva S."/>
            <person name="Morgado L.N."/>
            <person name="Niskanen T."/>
            <person name="Noordeloos M.E."/>
            <person name="Ohm R.A."/>
            <person name="Ortiz-Santana B."/>
            <person name="Ovrebo C."/>
            <person name="Racz N."/>
            <person name="Riley R."/>
            <person name="Savchenko A."/>
            <person name="Shiryaev A."/>
            <person name="Soop K."/>
            <person name="Spirin V."/>
            <person name="Szebenyi C."/>
            <person name="Tomsovsky M."/>
            <person name="Tulloss R.E."/>
            <person name="Uehling J."/>
            <person name="Grigoriev I.V."/>
            <person name="Vagvolgyi C."/>
            <person name="Papp T."/>
            <person name="Martin F.M."/>
            <person name="Miettinen O."/>
            <person name="Hibbett D.S."/>
            <person name="Nagy L.G."/>
        </authorList>
    </citation>
    <scope>NUCLEOTIDE SEQUENCE [LARGE SCALE GENOMIC DNA]</scope>
    <source>
        <strain evidence="1 2">FP101781</strain>
    </source>
</reference>
<gene>
    <name evidence="1" type="ORF">FA13DRAFT_1822514</name>
</gene>
<organism evidence="1 2">
    <name type="scientific">Coprinellus micaceus</name>
    <name type="common">Glistening ink-cap mushroom</name>
    <name type="synonym">Coprinus micaceus</name>
    <dbReference type="NCBI Taxonomy" id="71717"/>
    <lineage>
        <taxon>Eukaryota</taxon>
        <taxon>Fungi</taxon>
        <taxon>Dikarya</taxon>
        <taxon>Basidiomycota</taxon>
        <taxon>Agaricomycotina</taxon>
        <taxon>Agaricomycetes</taxon>
        <taxon>Agaricomycetidae</taxon>
        <taxon>Agaricales</taxon>
        <taxon>Agaricineae</taxon>
        <taxon>Psathyrellaceae</taxon>
        <taxon>Coprinellus</taxon>
    </lineage>
</organism>
<dbReference type="SUPFAM" id="SSF52540">
    <property type="entry name" value="P-loop containing nucleoside triphosphate hydrolases"/>
    <property type="match status" value="1"/>
</dbReference>
<accession>A0A4Y7S765</accession>
<dbReference type="STRING" id="71717.A0A4Y7S765"/>
<dbReference type="EMBL" id="QPFP01000309">
    <property type="protein sequence ID" value="TEB17257.1"/>
    <property type="molecule type" value="Genomic_DNA"/>
</dbReference>
<name>A0A4Y7S765_COPMI</name>
<keyword evidence="2" id="KW-1185">Reference proteome</keyword>
<dbReference type="Gene3D" id="3.40.50.300">
    <property type="entry name" value="P-loop containing nucleotide triphosphate hydrolases"/>
    <property type="match status" value="1"/>
</dbReference>
<dbReference type="AlphaFoldDB" id="A0A4Y7S765"/>
<evidence type="ECO:0000313" key="2">
    <source>
        <dbReference type="Proteomes" id="UP000298030"/>
    </source>
</evidence>
<evidence type="ECO:0000313" key="1">
    <source>
        <dbReference type="EMBL" id="TEB17257.1"/>
    </source>
</evidence>
<protein>
    <recommendedName>
        <fullName evidence="3">G domain-containing protein</fullName>
    </recommendedName>
</protein>
<comment type="caution">
    <text evidence="1">The sequence shown here is derived from an EMBL/GenBank/DDBJ whole genome shotgun (WGS) entry which is preliminary data.</text>
</comment>
<dbReference type="Proteomes" id="UP000298030">
    <property type="component" value="Unassembled WGS sequence"/>
</dbReference>
<dbReference type="InterPro" id="IPR027417">
    <property type="entry name" value="P-loop_NTPase"/>
</dbReference>